<dbReference type="GO" id="GO:0005886">
    <property type="term" value="C:plasma membrane"/>
    <property type="evidence" value="ECO:0007669"/>
    <property type="project" value="TreeGrafter"/>
</dbReference>
<feature type="signal peptide" evidence="8">
    <location>
        <begin position="1"/>
        <end position="18"/>
    </location>
</feature>
<evidence type="ECO:0000256" key="1">
    <source>
        <dbReference type="ARBA" id="ARBA00004613"/>
    </source>
</evidence>
<comment type="caution">
    <text evidence="10">The sequence shown here is derived from an EMBL/GenBank/DDBJ whole genome shotgun (WGS) entry which is preliminary data.</text>
</comment>
<dbReference type="Proteomes" id="UP000424527">
    <property type="component" value="Unassembled WGS sequence"/>
</dbReference>
<reference evidence="10 11" key="1">
    <citation type="submission" date="2019-07" db="EMBL/GenBank/DDBJ databases">
        <title>Chromosome genome assembly for large yellow croaker.</title>
        <authorList>
            <person name="Xiao S."/>
        </authorList>
    </citation>
    <scope>NUCLEOTIDE SEQUENCE [LARGE SCALE GENOMIC DNA]</scope>
    <source>
        <strain evidence="10">JMULYC20181020</strain>
        <tissue evidence="10">Muscle</tissue>
    </source>
</reference>
<feature type="chain" id="PRO_5026118034" evidence="8">
    <location>
        <begin position="19"/>
        <end position="160"/>
    </location>
</feature>
<keyword evidence="4" id="KW-0677">Repeat</keyword>
<dbReference type="GO" id="GO:0005615">
    <property type="term" value="C:extracellular space"/>
    <property type="evidence" value="ECO:0007669"/>
    <property type="project" value="TreeGrafter"/>
</dbReference>
<comment type="subcellular location">
    <subcellularLocation>
        <location evidence="1">Secreted</location>
    </subcellularLocation>
</comment>
<evidence type="ECO:0000256" key="8">
    <source>
        <dbReference type="SAM" id="SignalP"/>
    </source>
</evidence>
<dbReference type="PRINTS" id="PR00258">
    <property type="entry name" value="SPERACTRCPTR"/>
</dbReference>
<dbReference type="EMBL" id="REGW02000006">
    <property type="protein sequence ID" value="KAE8294877.1"/>
    <property type="molecule type" value="Genomic_DNA"/>
</dbReference>
<keyword evidence="3 8" id="KW-0732">Signal</keyword>
<evidence type="ECO:0000256" key="6">
    <source>
        <dbReference type="ARBA" id="ARBA00023180"/>
    </source>
</evidence>
<dbReference type="InterPro" id="IPR036772">
    <property type="entry name" value="SRCR-like_dom_sf"/>
</dbReference>
<dbReference type="PANTHER" id="PTHR48071:SF15">
    <property type="entry name" value="SRCR DOMAIN-CONTAINING PROTEIN"/>
    <property type="match status" value="1"/>
</dbReference>
<dbReference type="PANTHER" id="PTHR48071">
    <property type="entry name" value="SRCR DOMAIN-CONTAINING PROTEIN"/>
    <property type="match status" value="1"/>
</dbReference>
<accession>A0A6G0IU68</accession>
<evidence type="ECO:0000256" key="5">
    <source>
        <dbReference type="ARBA" id="ARBA00023157"/>
    </source>
</evidence>
<keyword evidence="2" id="KW-0964">Secreted</keyword>
<keyword evidence="11" id="KW-1185">Reference proteome</keyword>
<keyword evidence="10" id="KW-0675">Receptor</keyword>
<comment type="caution">
    <text evidence="7">Lacks conserved residue(s) required for the propagation of feature annotation.</text>
</comment>
<keyword evidence="5" id="KW-1015">Disulfide bond</keyword>
<feature type="domain" description="SRCR" evidence="9">
    <location>
        <begin position="23"/>
        <end position="73"/>
    </location>
</feature>
<evidence type="ECO:0000313" key="11">
    <source>
        <dbReference type="Proteomes" id="UP000424527"/>
    </source>
</evidence>
<evidence type="ECO:0000256" key="3">
    <source>
        <dbReference type="ARBA" id="ARBA00022729"/>
    </source>
</evidence>
<evidence type="ECO:0000256" key="2">
    <source>
        <dbReference type="ARBA" id="ARBA00022525"/>
    </source>
</evidence>
<dbReference type="SMART" id="SM00202">
    <property type="entry name" value="SR"/>
    <property type="match status" value="1"/>
</dbReference>
<dbReference type="PROSITE" id="PS50287">
    <property type="entry name" value="SRCR_2"/>
    <property type="match status" value="2"/>
</dbReference>
<dbReference type="Pfam" id="PF00530">
    <property type="entry name" value="SRCR"/>
    <property type="match status" value="2"/>
</dbReference>
<evidence type="ECO:0000259" key="9">
    <source>
        <dbReference type="PROSITE" id="PS50287"/>
    </source>
</evidence>
<dbReference type="GO" id="GO:0031638">
    <property type="term" value="P:zymogen activation"/>
    <property type="evidence" value="ECO:0007669"/>
    <property type="project" value="TreeGrafter"/>
</dbReference>
<gene>
    <name evidence="10" type="ORF">D5F01_LYC05797</name>
</gene>
<evidence type="ECO:0000256" key="7">
    <source>
        <dbReference type="PROSITE-ProRule" id="PRU00196"/>
    </source>
</evidence>
<evidence type="ECO:0000256" key="4">
    <source>
        <dbReference type="ARBA" id="ARBA00022737"/>
    </source>
</evidence>
<evidence type="ECO:0000313" key="10">
    <source>
        <dbReference type="EMBL" id="KAE8294877.1"/>
    </source>
</evidence>
<keyword evidence="6" id="KW-0325">Glycoprotein</keyword>
<name>A0A6G0IU68_LARCR</name>
<protein>
    <submittedName>
        <fullName evidence="10">Scavenger receptor cysteine-rich type 1 protein M130 Soluble CD163</fullName>
    </submittedName>
</protein>
<feature type="domain" description="SRCR" evidence="9">
    <location>
        <begin position="110"/>
        <end position="160"/>
    </location>
</feature>
<organism evidence="10 11">
    <name type="scientific">Larimichthys crocea</name>
    <name type="common">Large yellow croaker</name>
    <name type="synonym">Pseudosciaena crocea</name>
    <dbReference type="NCBI Taxonomy" id="215358"/>
    <lineage>
        <taxon>Eukaryota</taxon>
        <taxon>Metazoa</taxon>
        <taxon>Chordata</taxon>
        <taxon>Craniata</taxon>
        <taxon>Vertebrata</taxon>
        <taxon>Euteleostomi</taxon>
        <taxon>Actinopterygii</taxon>
        <taxon>Neopterygii</taxon>
        <taxon>Teleostei</taxon>
        <taxon>Neoteleostei</taxon>
        <taxon>Acanthomorphata</taxon>
        <taxon>Eupercaria</taxon>
        <taxon>Sciaenidae</taxon>
        <taxon>Larimichthys</taxon>
    </lineage>
</organism>
<sequence length="160" mass="17606">MDRRVLLVFVSLWSSVAPDGDDVRLVRGASRCAGILEKKHEEDWKPVDDQLSAWNLTSAAAVCRKLDCGSVVSLQRRVTLPDTPPDFLIHGFIRGLSRSTSLEISCSDSVRLVDGTSLCSGRLEVKSDQSDQRWSSVCEADFDQQDAEVVCRELGCGAFT</sequence>
<dbReference type="InterPro" id="IPR001190">
    <property type="entry name" value="SRCR"/>
</dbReference>
<dbReference type="SUPFAM" id="SSF56487">
    <property type="entry name" value="SRCR-like"/>
    <property type="match status" value="2"/>
</dbReference>
<dbReference type="AlphaFoldDB" id="A0A6G0IU68"/>
<dbReference type="Gene3D" id="3.10.250.10">
    <property type="entry name" value="SRCR-like domain"/>
    <property type="match status" value="2"/>
</dbReference>
<proteinExistence type="predicted"/>
<dbReference type="GO" id="GO:0004252">
    <property type="term" value="F:serine-type endopeptidase activity"/>
    <property type="evidence" value="ECO:0007669"/>
    <property type="project" value="TreeGrafter"/>
</dbReference>